<evidence type="ECO:0000256" key="1">
    <source>
        <dbReference type="SAM" id="MobiDB-lite"/>
    </source>
</evidence>
<organism evidence="2">
    <name type="scientific">Pseudogymnoascus destructans</name>
    <dbReference type="NCBI Taxonomy" id="655981"/>
    <lineage>
        <taxon>Eukaryota</taxon>
        <taxon>Fungi</taxon>
        <taxon>Dikarya</taxon>
        <taxon>Ascomycota</taxon>
        <taxon>Pezizomycotina</taxon>
        <taxon>Leotiomycetes</taxon>
        <taxon>Thelebolales</taxon>
        <taxon>Thelebolaceae</taxon>
        <taxon>Pseudogymnoascus</taxon>
    </lineage>
</organism>
<reference evidence="2" key="1">
    <citation type="submission" date="2016-03" db="EMBL/GenBank/DDBJ databases">
        <title>Updated assembly of Pseudogymnoascus destructans, the fungus causing white-nose syndrome of bats.</title>
        <authorList>
            <person name="Palmer J.M."/>
            <person name="Drees K.P."/>
            <person name="Foster J.T."/>
            <person name="Lindner D.L."/>
        </authorList>
    </citation>
    <scope>NUCLEOTIDE SEQUENCE [LARGE SCALE GENOMIC DNA]</scope>
    <source>
        <strain evidence="2">20631-21</strain>
    </source>
</reference>
<dbReference type="VEuPathDB" id="FungiDB:GMDG_06684"/>
<proteinExistence type="predicted"/>
<dbReference type="GeneID" id="36291140"/>
<sequence>MALVSKEELNKLIMEFVRESDPDGKEVEKMSFFAVYGWGPLLAATGTVEIAISRKQPDATKDFEPLDMGNMRKAMPKGTMHPKPPSQVEECFCAPLALKTHELESPTPSTSKRSRGGRAEVTRSMARQLQENMPTRNDRILENIGGKREFTLTELANMSPAEKAVAKSLMSPNKKTKR</sequence>
<feature type="region of interest" description="Disordered" evidence="1">
    <location>
        <begin position="103"/>
        <end position="139"/>
    </location>
</feature>
<dbReference type="EMBL" id="KV441406">
    <property type="protein sequence ID" value="OAF55887.1"/>
    <property type="molecule type" value="Genomic_DNA"/>
</dbReference>
<feature type="compositionally biased region" description="Polar residues" evidence="1">
    <location>
        <begin position="125"/>
        <end position="135"/>
    </location>
</feature>
<protein>
    <submittedName>
        <fullName evidence="2">Uncharacterized protein</fullName>
    </submittedName>
</protein>
<gene>
    <name evidence="2" type="ORF">VC83_08097</name>
</gene>
<dbReference type="Proteomes" id="UP000077154">
    <property type="component" value="Unassembled WGS sequence"/>
</dbReference>
<evidence type="ECO:0000313" key="2">
    <source>
        <dbReference type="EMBL" id="OAF55887.1"/>
    </source>
</evidence>
<dbReference type="RefSeq" id="XP_024321186.1">
    <property type="nucleotide sequence ID" value="XM_024471658.1"/>
</dbReference>
<name>A0A177A1C2_9PEZI</name>
<dbReference type="AlphaFoldDB" id="A0A177A1C2"/>
<accession>A0A177A1C2</accession>